<dbReference type="InterPro" id="IPR016163">
    <property type="entry name" value="Ald_DH_C"/>
</dbReference>
<dbReference type="InterPro" id="IPR015590">
    <property type="entry name" value="Aldehyde_DH_dom"/>
</dbReference>
<evidence type="ECO:0000256" key="3">
    <source>
        <dbReference type="PROSITE-ProRule" id="PRU10007"/>
    </source>
</evidence>
<name>A0A2K8K8C9_9RHOB</name>
<dbReference type="GO" id="GO:0016620">
    <property type="term" value="F:oxidoreductase activity, acting on the aldehyde or oxo group of donors, NAD or NADP as acceptor"/>
    <property type="evidence" value="ECO:0007669"/>
    <property type="project" value="InterPro"/>
</dbReference>
<feature type="domain" description="Aldehyde dehydrogenase" evidence="5">
    <location>
        <begin position="22"/>
        <end position="483"/>
    </location>
</feature>
<evidence type="ECO:0000313" key="6">
    <source>
        <dbReference type="EMBL" id="ATX65697.1"/>
    </source>
</evidence>
<evidence type="ECO:0000313" key="7">
    <source>
        <dbReference type="Proteomes" id="UP000228948"/>
    </source>
</evidence>
<dbReference type="Proteomes" id="UP000228948">
    <property type="component" value="Chromosome"/>
</dbReference>
<evidence type="ECO:0000256" key="4">
    <source>
        <dbReference type="RuleBase" id="RU003345"/>
    </source>
</evidence>
<dbReference type="PANTHER" id="PTHR42804">
    <property type="entry name" value="ALDEHYDE DEHYDROGENASE"/>
    <property type="match status" value="1"/>
</dbReference>
<reference evidence="6 7" key="1">
    <citation type="submission" date="2017-11" db="EMBL/GenBank/DDBJ databases">
        <title>Revised Sequence and Annotation of the Rhodobaca barguzinensis strain alga05 Genome.</title>
        <authorList>
            <person name="Kopejtka K."/>
            <person name="Tomasch J.M."/>
            <person name="Bunk B."/>
            <person name="Koblizek M."/>
        </authorList>
    </citation>
    <scope>NUCLEOTIDE SEQUENCE [LARGE SCALE GENOMIC DNA]</scope>
    <source>
        <strain evidence="7">alga05</strain>
    </source>
</reference>
<dbReference type="PANTHER" id="PTHR42804:SF1">
    <property type="entry name" value="ALDEHYDE DEHYDROGENASE-RELATED"/>
    <property type="match status" value="1"/>
</dbReference>
<dbReference type="Pfam" id="PF00171">
    <property type="entry name" value="Aldedh"/>
    <property type="match status" value="1"/>
</dbReference>
<proteinExistence type="inferred from homology"/>
<dbReference type="KEGG" id="rbg:BG454_07550"/>
<dbReference type="STRING" id="441209.GCA_001870665_01287"/>
<keyword evidence="2 4" id="KW-0560">Oxidoreductase</keyword>
<dbReference type="PROSITE" id="PS00687">
    <property type="entry name" value="ALDEHYDE_DEHYDR_GLU"/>
    <property type="match status" value="1"/>
</dbReference>
<comment type="similarity">
    <text evidence="1 4">Belongs to the aldehyde dehydrogenase family.</text>
</comment>
<dbReference type="OrthoDB" id="9812625at2"/>
<dbReference type="InterPro" id="IPR016161">
    <property type="entry name" value="Ald_DH/histidinol_DH"/>
</dbReference>
<protein>
    <submittedName>
        <fullName evidence="6">Aldehyde dehydrogenase</fullName>
    </submittedName>
</protein>
<dbReference type="SUPFAM" id="SSF53720">
    <property type="entry name" value="ALDH-like"/>
    <property type="match status" value="1"/>
</dbReference>
<dbReference type="InterPro" id="IPR016162">
    <property type="entry name" value="Ald_DH_N"/>
</dbReference>
<dbReference type="Gene3D" id="3.40.605.10">
    <property type="entry name" value="Aldehyde Dehydrogenase, Chain A, domain 1"/>
    <property type="match status" value="1"/>
</dbReference>
<evidence type="ECO:0000259" key="5">
    <source>
        <dbReference type="Pfam" id="PF00171"/>
    </source>
</evidence>
<evidence type="ECO:0000256" key="2">
    <source>
        <dbReference type="ARBA" id="ARBA00023002"/>
    </source>
</evidence>
<accession>A0A2K8K8C9</accession>
<keyword evidence="7" id="KW-1185">Reference proteome</keyword>
<organism evidence="6 7">
    <name type="scientific">Roseinatronobacter bogoriensis subsp. barguzinensis</name>
    <dbReference type="NCBI Taxonomy" id="441209"/>
    <lineage>
        <taxon>Bacteria</taxon>
        <taxon>Pseudomonadati</taxon>
        <taxon>Pseudomonadota</taxon>
        <taxon>Alphaproteobacteria</taxon>
        <taxon>Rhodobacterales</taxon>
        <taxon>Paracoccaceae</taxon>
        <taxon>Roseinatronobacter</taxon>
    </lineage>
</organism>
<dbReference type="FunFam" id="3.40.605.10:FF:000007">
    <property type="entry name" value="NAD/NADP-dependent betaine aldehyde dehydrogenase"/>
    <property type="match status" value="1"/>
</dbReference>
<gene>
    <name evidence="6" type="ORF">BG454_07550</name>
</gene>
<dbReference type="InterPro" id="IPR029510">
    <property type="entry name" value="Ald_DH_CS_GLU"/>
</dbReference>
<dbReference type="Gene3D" id="3.40.309.10">
    <property type="entry name" value="Aldehyde Dehydrogenase, Chain A, domain 2"/>
    <property type="match status" value="1"/>
</dbReference>
<evidence type="ECO:0000256" key="1">
    <source>
        <dbReference type="ARBA" id="ARBA00009986"/>
    </source>
</evidence>
<dbReference type="EMBL" id="CP024899">
    <property type="protein sequence ID" value="ATX65697.1"/>
    <property type="molecule type" value="Genomic_DNA"/>
</dbReference>
<dbReference type="CDD" id="cd07139">
    <property type="entry name" value="ALDH_AldA-Rv0768"/>
    <property type="match status" value="1"/>
</dbReference>
<dbReference type="AlphaFoldDB" id="A0A2K8K8C9"/>
<sequence>MVKLQQGTVLKAPERFFINGEWVQPASDRRIDVISPVTEEKLLSYPEATPADMDRAISAARTAFDEGPWPRMSARDRASALRRVATLITERLDEIAWAWTTQVGAPISLTRKLVPQNATLFSHYADLIESYPFLDIRHRDDGGEVRMLREPVGVCAAISPWNAPMVLLSYKIAAGLAAGCTMVAKPSPETPLEAYILAECIEAAGLPRGVFNLVPAGREGGDYLIRHREIDKVAFTGSTAVGKHIMRVCADRLARVSLELGGKSAAVLLPDADFAKALPSLMVYSMPITGQVCFSLTRLLVPEARKAEFLDMFLPAVQAIKLGNPADPATQMGPLAMARQRDRVEDYIAAGKAGGAQLACGGGRPRGQDKGFFIEPTVFTNVTPDMKVAQEEIFGPVVSVIGYTDEDDAARKANATPYGLNGAVYSADPERGFAFARRMRTGGLTVNGLIVDPKHPFGGYRESGMGREGGPEGLENYLEVKTVHMAG</sequence>
<dbReference type="RefSeq" id="WP_071480252.1">
    <property type="nucleotide sequence ID" value="NZ_CP024899.1"/>
</dbReference>
<feature type="active site" evidence="3">
    <location>
        <position position="259"/>
    </location>
</feature>